<sequence length="194" mass="22645">MVFKMLSVDTGERFVEIVQRICEEALRTWHREERLATTQGPYWLIVWWSMVDGQGAGPDRLIKEKISSRFAITLLTTPSRPCSRPENSTFAKEVNRQFNPKSCRYRKKGSYQRRPSCYCESWLVVVGRWWLVVRDRETRKESGWNLQPHKFLRSIRIISRAPTGTSKTFSDHLPERDSAEQNPANVFGPLSTHS</sequence>
<evidence type="ECO:0000256" key="1">
    <source>
        <dbReference type="SAM" id="MobiDB-lite"/>
    </source>
</evidence>
<evidence type="ECO:0000313" key="3">
    <source>
        <dbReference type="Proteomes" id="UP000298493"/>
    </source>
</evidence>
<name>A0A4Z1NCQ0_9PEZI</name>
<protein>
    <submittedName>
        <fullName evidence="2">Uncharacterized protein</fullName>
    </submittedName>
</protein>
<organism evidence="2 3">
    <name type="scientific">Venturia nashicola</name>
    <dbReference type="NCBI Taxonomy" id="86259"/>
    <lineage>
        <taxon>Eukaryota</taxon>
        <taxon>Fungi</taxon>
        <taxon>Dikarya</taxon>
        <taxon>Ascomycota</taxon>
        <taxon>Pezizomycotina</taxon>
        <taxon>Dothideomycetes</taxon>
        <taxon>Pleosporomycetidae</taxon>
        <taxon>Venturiales</taxon>
        <taxon>Venturiaceae</taxon>
        <taxon>Venturia</taxon>
    </lineage>
</organism>
<reference evidence="2 3" key="1">
    <citation type="submission" date="2019-04" db="EMBL/GenBank/DDBJ databases">
        <title>High contiguity whole genome sequence and gene annotation resource for two Venturia nashicola isolates.</title>
        <authorList>
            <person name="Prokchorchik M."/>
            <person name="Won K."/>
            <person name="Lee Y."/>
            <person name="Choi E.D."/>
            <person name="Segonzac C."/>
            <person name="Sohn K.H."/>
        </authorList>
    </citation>
    <scope>NUCLEOTIDE SEQUENCE [LARGE SCALE GENOMIC DNA]</scope>
    <source>
        <strain evidence="2 3">PRI2</strain>
    </source>
</reference>
<dbReference type="EMBL" id="SNSC02000028">
    <property type="protein sequence ID" value="TID13187.1"/>
    <property type="molecule type" value="Genomic_DNA"/>
</dbReference>
<dbReference type="Proteomes" id="UP000298493">
    <property type="component" value="Unassembled WGS sequence"/>
</dbReference>
<feature type="compositionally biased region" description="Basic and acidic residues" evidence="1">
    <location>
        <begin position="169"/>
        <end position="179"/>
    </location>
</feature>
<keyword evidence="3" id="KW-1185">Reference proteome</keyword>
<proteinExistence type="predicted"/>
<dbReference type="AlphaFoldDB" id="A0A4Z1NCQ0"/>
<evidence type="ECO:0000313" key="2">
    <source>
        <dbReference type="EMBL" id="TID13187.1"/>
    </source>
</evidence>
<accession>A0A4Z1NCQ0</accession>
<comment type="caution">
    <text evidence="2">The sequence shown here is derived from an EMBL/GenBank/DDBJ whole genome shotgun (WGS) entry which is preliminary data.</text>
</comment>
<gene>
    <name evidence="2" type="ORF">E6O75_ATG10260</name>
</gene>
<feature type="region of interest" description="Disordered" evidence="1">
    <location>
        <begin position="165"/>
        <end position="194"/>
    </location>
</feature>